<dbReference type="AlphaFoldDB" id="A0A367R971"/>
<gene>
    <name evidence="1" type="ORF">A6770_18730</name>
</gene>
<organism evidence="1 2">
    <name type="scientific">Nostoc minutum NIES-26</name>
    <dbReference type="NCBI Taxonomy" id="1844469"/>
    <lineage>
        <taxon>Bacteria</taxon>
        <taxon>Bacillati</taxon>
        <taxon>Cyanobacteriota</taxon>
        <taxon>Cyanophyceae</taxon>
        <taxon>Nostocales</taxon>
        <taxon>Nostocaceae</taxon>
        <taxon>Nostoc</taxon>
    </lineage>
</organism>
<evidence type="ECO:0000313" key="1">
    <source>
        <dbReference type="EMBL" id="RCJ32451.1"/>
    </source>
</evidence>
<comment type="caution">
    <text evidence="1">The sequence shown here is derived from an EMBL/GenBank/DDBJ whole genome shotgun (WGS) entry which is preliminary data.</text>
</comment>
<dbReference type="Proteomes" id="UP000252107">
    <property type="component" value="Unassembled WGS sequence"/>
</dbReference>
<dbReference type="EMBL" id="LXQD01000205">
    <property type="protein sequence ID" value="RCJ32451.1"/>
    <property type="molecule type" value="Genomic_DNA"/>
</dbReference>
<protein>
    <submittedName>
        <fullName evidence="1">Uncharacterized protein</fullName>
    </submittedName>
</protein>
<reference evidence="1" key="1">
    <citation type="submission" date="2016-04" db="EMBL/GenBank/DDBJ databases">
        <authorList>
            <person name="Tabuchi Yagui T.R."/>
        </authorList>
    </citation>
    <scope>NUCLEOTIDE SEQUENCE [LARGE SCALE GENOMIC DNA]</scope>
    <source>
        <strain evidence="1">NIES-26</strain>
    </source>
</reference>
<name>A0A367R971_9NOSO</name>
<proteinExistence type="predicted"/>
<evidence type="ECO:0000313" key="2">
    <source>
        <dbReference type="Proteomes" id="UP000252107"/>
    </source>
</evidence>
<sequence>MTYQQLQTGDYFRIPSMSTGYVYRKASDTHCSLNGMSQPIRPHTPVRKLTAAEVCEYFAVQQSELTTIKKAANK</sequence>
<accession>A0A367R971</accession>
<keyword evidence="2" id="KW-1185">Reference proteome</keyword>